<reference evidence="2" key="1">
    <citation type="journal article" date="2019" name="Int. J. Syst. Evol. Microbiol.">
        <title>The Global Catalogue of Microorganisms (GCM) 10K type strain sequencing project: providing services to taxonomists for standard genome sequencing and annotation.</title>
        <authorList>
            <consortium name="The Broad Institute Genomics Platform"/>
            <consortium name="The Broad Institute Genome Sequencing Center for Infectious Disease"/>
            <person name="Wu L."/>
            <person name="Ma J."/>
        </authorList>
    </citation>
    <scope>NUCLEOTIDE SEQUENCE [LARGE SCALE GENOMIC DNA]</scope>
    <source>
        <strain evidence="2">JCM 13852</strain>
    </source>
</reference>
<evidence type="ECO:0000313" key="1">
    <source>
        <dbReference type="EMBL" id="MFC5675103.1"/>
    </source>
</evidence>
<protein>
    <submittedName>
        <fullName evidence="1">Uncharacterized protein</fullName>
    </submittedName>
</protein>
<keyword evidence="2" id="KW-1185">Reference proteome</keyword>
<comment type="caution">
    <text evidence="1">The sequence shown here is derived from an EMBL/GenBank/DDBJ whole genome shotgun (WGS) entry which is preliminary data.</text>
</comment>
<proteinExistence type="predicted"/>
<name>A0ABW0XXA6_9ACTN</name>
<accession>A0ABW0XXA6</accession>
<dbReference type="RefSeq" id="WP_381219526.1">
    <property type="nucleotide sequence ID" value="NZ_JBHSPC010000147.1"/>
</dbReference>
<evidence type="ECO:0000313" key="2">
    <source>
        <dbReference type="Proteomes" id="UP001596183"/>
    </source>
</evidence>
<gene>
    <name evidence="1" type="ORF">ACFP2V_35120</name>
</gene>
<sequence>MSPVAVGGPALFIGTDTDYVALVRPELDPADPGVRQAAEQAGVTPEEFAGPGDTWAVLIEHGGEGGGFELPGVRDAEPADFAERLRAELAAATGGPFTVDGGALLRLDARPAGTTTDADAGGTGGDAYVFTAHVTPPDDPSDDDAGTPLTVETGPLSVAGLLADLDTFLGSLA</sequence>
<organism evidence="1 2">
    <name type="scientific">Streptomyces incanus</name>
    <dbReference type="NCBI Taxonomy" id="887453"/>
    <lineage>
        <taxon>Bacteria</taxon>
        <taxon>Bacillati</taxon>
        <taxon>Actinomycetota</taxon>
        <taxon>Actinomycetes</taxon>
        <taxon>Kitasatosporales</taxon>
        <taxon>Streptomycetaceae</taxon>
        <taxon>Streptomyces</taxon>
    </lineage>
</organism>
<dbReference type="EMBL" id="JBHSPC010000147">
    <property type="protein sequence ID" value="MFC5675103.1"/>
    <property type="molecule type" value="Genomic_DNA"/>
</dbReference>
<dbReference type="Proteomes" id="UP001596183">
    <property type="component" value="Unassembled WGS sequence"/>
</dbReference>